<dbReference type="SUPFAM" id="SSF51905">
    <property type="entry name" value="FAD/NAD(P)-binding domain"/>
    <property type="match status" value="1"/>
</dbReference>
<dbReference type="InterPro" id="IPR006076">
    <property type="entry name" value="FAD-dep_OxRdtase"/>
</dbReference>
<name>A0A1Y5F7L9_9BACT</name>
<dbReference type="PANTHER" id="PTHR13847">
    <property type="entry name" value="SARCOSINE DEHYDROGENASE-RELATED"/>
    <property type="match status" value="1"/>
</dbReference>
<feature type="domain" description="FAD dependent oxidoreductase" evidence="2">
    <location>
        <begin position="21"/>
        <end position="378"/>
    </location>
</feature>
<evidence type="ECO:0000313" key="4">
    <source>
        <dbReference type="Proteomes" id="UP000196531"/>
    </source>
</evidence>
<keyword evidence="1" id="KW-0812">Transmembrane</keyword>
<organism evidence="3 4">
    <name type="scientific">Halobacteriovorax marinus</name>
    <dbReference type="NCBI Taxonomy" id="97084"/>
    <lineage>
        <taxon>Bacteria</taxon>
        <taxon>Pseudomonadati</taxon>
        <taxon>Bdellovibrionota</taxon>
        <taxon>Bacteriovoracia</taxon>
        <taxon>Bacteriovoracales</taxon>
        <taxon>Halobacteriovoraceae</taxon>
        <taxon>Halobacteriovorax</taxon>
    </lineage>
</organism>
<dbReference type="Gene3D" id="3.30.9.10">
    <property type="entry name" value="D-Amino Acid Oxidase, subunit A, domain 2"/>
    <property type="match status" value="1"/>
</dbReference>
<dbReference type="Gene3D" id="3.50.50.60">
    <property type="entry name" value="FAD/NAD(P)-binding domain"/>
    <property type="match status" value="1"/>
</dbReference>
<evidence type="ECO:0000256" key="1">
    <source>
        <dbReference type="SAM" id="Phobius"/>
    </source>
</evidence>
<gene>
    <name evidence="3" type="ORF">A9Q84_11085</name>
</gene>
<dbReference type="EMBL" id="MAAO01000006">
    <property type="protein sequence ID" value="OUR96873.1"/>
    <property type="molecule type" value="Genomic_DNA"/>
</dbReference>
<reference evidence="4" key="1">
    <citation type="journal article" date="2017" name="Proc. Natl. Acad. Sci. U.S.A.">
        <title>Simulation of Deepwater Horizon oil plume reveals substrate specialization within a complex community of hydrocarbon-degraders.</title>
        <authorList>
            <person name="Hu P."/>
            <person name="Dubinsky E.A."/>
            <person name="Probst A.J."/>
            <person name="Wang J."/>
            <person name="Sieber C.M.K."/>
            <person name="Tom L.M."/>
            <person name="Gardinali P."/>
            <person name="Banfield J.F."/>
            <person name="Atlas R.M."/>
            <person name="Andersen G.L."/>
        </authorList>
    </citation>
    <scope>NUCLEOTIDE SEQUENCE [LARGE SCALE GENOMIC DNA]</scope>
</reference>
<proteinExistence type="predicted"/>
<accession>A0A1Y5F7L9</accession>
<keyword evidence="1" id="KW-1133">Transmembrane helix</keyword>
<evidence type="ECO:0000313" key="3">
    <source>
        <dbReference type="EMBL" id="OUR96873.1"/>
    </source>
</evidence>
<feature type="transmembrane region" description="Helical" evidence="1">
    <location>
        <begin position="20"/>
        <end position="39"/>
    </location>
</feature>
<dbReference type="SUPFAM" id="SSF54373">
    <property type="entry name" value="FAD-linked reductases, C-terminal domain"/>
    <property type="match status" value="1"/>
</dbReference>
<protein>
    <recommendedName>
        <fullName evidence="2">FAD dependent oxidoreductase domain-containing protein</fullName>
    </recommendedName>
</protein>
<dbReference type="Pfam" id="PF01266">
    <property type="entry name" value="DAO"/>
    <property type="match status" value="1"/>
</dbReference>
<sequence length="394" mass="43833">MSISLWQDSQKRTNSSAQSFDVVVIGAGIAGISTAYWLLREDAGLKIALVEKGEIGDGATGRNAGFITCGSVEHFNRLLEKHGEKEALEIWRFSEKNLSLLEEHIIGDDHANLQFEKKGSFSLASTEVEFNELKNSYKLMTELGIDVEVLELEDIETRLQAKGFLGGIKYVGDASIHPMKLIEKINALNLKDDNFTLLENSEVFDIEQAGENKIVRTKKGALETPIVIMATNGYSPLLHDFFKDKIYPTRGQILATEPVERFMEGPCYANFVLDYFRQLPSGELVIGGFRQLQKDAEIGYSDETSDVIQEALEAFLVKHVPKVKDAKITHRWSGIMGFSVDGQPMVGAIPTDQQIYFLGGFTAHGLGLAFHSAKCLVDVLFDREIPSFISAKRF</sequence>
<dbReference type="PANTHER" id="PTHR13847:SF260">
    <property type="entry name" value="FAD DEPENDENT OXIDOREDUCTASE DOMAIN-CONTAINING PROTEIN"/>
    <property type="match status" value="1"/>
</dbReference>
<evidence type="ECO:0000259" key="2">
    <source>
        <dbReference type="Pfam" id="PF01266"/>
    </source>
</evidence>
<dbReference type="AlphaFoldDB" id="A0A1Y5F7L9"/>
<keyword evidence="1" id="KW-0472">Membrane</keyword>
<comment type="caution">
    <text evidence="3">The sequence shown here is derived from an EMBL/GenBank/DDBJ whole genome shotgun (WGS) entry which is preliminary data.</text>
</comment>
<dbReference type="Proteomes" id="UP000196531">
    <property type="component" value="Unassembled WGS sequence"/>
</dbReference>
<dbReference type="InterPro" id="IPR036188">
    <property type="entry name" value="FAD/NAD-bd_sf"/>
</dbReference>
<dbReference type="GO" id="GO:0005737">
    <property type="term" value="C:cytoplasm"/>
    <property type="evidence" value="ECO:0007669"/>
    <property type="project" value="TreeGrafter"/>
</dbReference>